<accession>A0A1J5JGH5</accession>
<name>A0A1J5JGH5_NEOTH</name>
<evidence type="ECO:0000313" key="1">
    <source>
        <dbReference type="EMBL" id="OIQ07932.1"/>
    </source>
</evidence>
<dbReference type="Proteomes" id="UP000182743">
    <property type="component" value="Unassembled WGS sequence"/>
</dbReference>
<dbReference type="RefSeq" id="WP_071521443.1">
    <property type="nucleotide sequence ID" value="NZ_MIHH01000020.1"/>
</dbReference>
<dbReference type="AlphaFoldDB" id="A0A1J5JGH5"/>
<comment type="caution">
    <text evidence="1">The sequence shown here is derived from an EMBL/GenBank/DDBJ whole genome shotgun (WGS) entry which is preliminary data.</text>
</comment>
<dbReference type="EMBL" id="MIHH01000020">
    <property type="protein sequence ID" value="OIQ07932.1"/>
    <property type="molecule type" value="Genomic_DNA"/>
</dbReference>
<reference evidence="1 2" key="1">
    <citation type="submission" date="2016-08" db="EMBL/GenBank/DDBJ databases">
        <title>Genome-based comparison of Moorella thermoacetic strains.</title>
        <authorList>
            <person name="Poehlein A."/>
            <person name="Bengelsdorf F.R."/>
            <person name="Esser C."/>
            <person name="Duerre P."/>
            <person name="Daniel R."/>
        </authorList>
    </citation>
    <scope>NUCLEOTIDE SEQUENCE [LARGE SCALE GENOMIC DNA]</scope>
    <source>
        <strain evidence="1 2">DSM 11768</strain>
    </source>
</reference>
<sequence>MYATVIPAGEAARIIAGLTGVGLESRPDQFIDQVIAEYLRQGLCSLSQGGQPVYITRLTNIVRRQLAPLWPELYVFRERRWSLEEQHAEGDIHPDRVHRVLDILSDLRDFVELGEGYWLPAPVRLVTLPGSGRVLVVGGLATADLRWKLCPEVALAGFARTVPEGALPDTLRFDRSMWQPYGAWCGDPPADLKKWTEACIAHAQGQLRDSASNFSAFEIYAPWLRRGQPQYFRWMRFEDFIDEIMTPPRTLLLCRSIPGRLQVPRKYWLGIVDPKGLKREAPLPYGHARRLAYGMDLLYGVPTRAVWEDGTLVLRNWLPPEEHRILTAIGRETSLCPGRLPLRLEIGPEWRQFASESLNALGIEIKSR</sequence>
<gene>
    <name evidence="1" type="ORF">MOOR_24330</name>
</gene>
<evidence type="ECO:0000313" key="2">
    <source>
        <dbReference type="Proteomes" id="UP000182743"/>
    </source>
</evidence>
<protein>
    <submittedName>
        <fullName evidence="1">Uncharacterized protein</fullName>
    </submittedName>
</protein>
<proteinExistence type="predicted"/>
<organism evidence="1 2">
    <name type="scientific">Neomoorella thermoacetica</name>
    <name type="common">Clostridium thermoaceticum</name>
    <dbReference type="NCBI Taxonomy" id="1525"/>
    <lineage>
        <taxon>Bacteria</taxon>
        <taxon>Bacillati</taxon>
        <taxon>Bacillota</taxon>
        <taxon>Clostridia</taxon>
        <taxon>Neomoorellales</taxon>
        <taxon>Neomoorellaceae</taxon>
        <taxon>Neomoorella</taxon>
    </lineage>
</organism>